<evidence type="ECO:0000256" key="1">
    <source>
        <dbReference type="SAM" id="MobiDB-lite"/>
    </source>
</evidence>
<protein>
    <recommendedName>
        <fullName evidence="2">DUF985 domain-containing protein</fullName>
    </recommendedName>
</protein>
<evidence type="ECO:0000313" key="4">
    <source>
        <dbReference type="Proteomes" id="UP000308133"/>
    </source>
</evidence>
<feature type="region of interest" description="Disordered" evidence="1">
    <location>
        <begin position="1"/>
        <end position="26"/>
    </location>
</feature>
<dbReference type="Pfam" id="PF06172">
    <property type="entry name" value="Cupin_5"/>
    <property type="match status" value="1"/>
</dbReference>
<feature type="compositionally biased region" description="Polar residues" evidence="1">
    <location>
        <begin position="85"/>
        <end position="104"/>
    </location>
</feature>
<organism evidence="3 4">
    <name type="scientific">Elsinoe australis</name>
    <dbReference type="NCBI Taxonomy" id="40998"/>
    <lineage>
        <taxon>Eukaryota</taxon>
        <taxon>Fungi</taxon>
        <taxon>Dikarya</taxon>
        <taxon>Ascomycota</taxon>
        <taxon>Pezizomycotina</taxon>
        <taxon>Dothideomycetes</taxon>
        <taxon>Dothideomycetidae</taxon>
        <taxon>Myriangiales</taxon>
        <taxon>Elsinoaceae</taxon>
        <taxon>Elsinoe</taxon>
    </lineage>
</organism>
<dbReference type="AlphaFoldDB" id="A0A4V6DTL5"/>
<dbReference type="PANTHER" id="PTHR33387">
    <property type="entry name" value="RMLC-LIKE JELLY ROLL FOLD PROTEIN"/>
    <property type="match status" value="1"/>
</dbReference>
<dbReference type="Gene3D" id="2.60.120.10">
    <property type="entry name" value="Jelly Rolls"/>
    <property type="match status" value="1"/>
</dbReference>
<dbReference type="InterPro" id="IPR014710">
    <property type="entry name" value="RmlC-like_jellyroll"/>
</dbReference>
<feature type="region of interest" description="Disordered" evidence="1">
    <location>
        <begin position="50"/>
        <end position="105"/>
    </location>
</feature>
<dbReference type="PANTHER" id="PTHR33387:SF3">
    <property type="entry name" value="DUF985 DOMAIN-CONTAINING PROTEIN"/>
    <property type="match status" value="1"/>
</dbReference>
<feature type="domain" description="DUF985" evidence="2">
    <location>
        <begin position="30"/>
        <end position="225"/>
    </location>
</feature>
<dbReference type="CDD" id="cd06121">
    <property type="entry name" value="cupin_YML079wp"/>
    <property type="match status" value="1"/>
</dbReference>
<feature type="compositionally biased region" description="Pro residues" evidence="1">
    <location>
        <begin position="1"/>
        <end position="15"/>
    </location>
</feature>
<evidence type="ECO:0000313" key="3">
    <source>
        <dbReference type="EMBL" id="TKX21122.1"/>
    </source>
</evidence>
<dbReference type="SUPFAM" id="SSF51182">
    <property type="entry name" value="RmlC-like cupins"/>
    <property type="match status" value="2"/>
</dbReference>
<dbReference type="Proteomes" id="UP000308133">
    <property type="component" value="Unassembled WGS sequence"/>
</dbReference>
<comment type="caution">
    <text evidence="3">The sequence shown here is derived from an EMBL/GenBank/DDBJ whole genome shotgun (WGS) entry which is preliminary data.</text>
</comment>
<evidence type="ECO:0000259" key="2">
    <source>
        <dbReference type="Pfam" id="PF06172"/>
    </source>
</evidence>
<sequence length="248" mass="26498">MPPSPQVRPHYPPPRDPSRTLPLEPPHLHNLITTLSLRPHIEGGYFVETDRSPLRIPNPFAGPSAPAADPTASGTHALQLDLEASASSTSQGAAPDTTEPTTGGNALRHAYAKDQDTRSASTSILYLLTPANPQGHFHRNKARAVHSLVWGRGRYVVVHPGGEVETLVVGRDVSGGERVQWVVEGGCWKGSFLLPSSGSGEGEEGGLLVSETVVPGFEYEDHEFLDKERAGGVLGVREGELGFLVREG</sequence>
<accession>A0A4V6DTL5</accession>
<reference evidence="3 4" key="1">
    <citation type="submission" date="2018-02" db="EMBL/GenBank/DDBJ databases">
        <title>Draft genome sequences of Elsinoe sp., causing black scab on jojoba.</title>
        <authorList>
            <person name="Stodart B."/>
            <person name="Jeffress S."/>
            <person name="Ash G."/>
            <person name="Arun Chinnappa K."/>
        </authorList>
    </citation>
    <scope>NUCLEOTIDE SEQUENCE [LARGE SCALE GENOMIC DNA]</scope>
    <source>
        <strain evidence="3 4">Hillstone_2</strain>
    </source>
</reference>
<name>A0A4V6DTL5_9PEZI</name>
<dbReference type="EMBL" id="PTQR01000082">
    <property type="protein sequence ID" value="TKX21122.1"/>
    <property type="molecule type" value="Genomic_DNA"/>
</dbReference>
<gene>
    <name evidence="3" type="ORF">C1H76_6663</name>
</gene>
<dbReference type="InterPro" id="IPR011051">
    <property type="entry name" value="RmlC_Cupin_sf"/>
</dbReference>
<proteinExistence type="predicted"/>
<dbReference type="InterPro" id="IPR009327">
    <property type="entry name" value="Cupin_DUF985"/>
</dbReference>
<dbReference type="InterPro" id="IPR039935">
    <property type="entry name" value="YML079W-like"/>
</dbReference>